<protein>
    <submittedName>
        <fullName evidence="1">Uncharacterized protein</fullName>
    </submittedName>
</protein>
<name>A0AAF0R2S1_SOLVR</name>
<dbReference type="Proteomes" id="UP001234989">
    <property type="component" value="Chromosome 6"/>
</dbReference>
<keyword evidence="2" id="KW-1185">Reference proteome</keyword>
<accession>A0AAF0R2S1</accession>
<reference evidence="1" key="1">
    <citation type="submission" date="2023-08" db="EMBL/GenBank/DDBJ databases">
        <title>A de novo genome assembly of Solanum verrucosum Schlechtendal, a Mexican diploid species geographically isolated from the other diploid A-genome species in potato relatives.</title>
        <authorList>
            <person name="Hosaka K."/>
        </authorList>
    </citation>
    <scope>NUCLEOTIDE SEQUENCE</scope>
    <source>
        <tissue evidence="1">Young leaves</tissue>
    </source>
</reference>
<gene>
    <name evidence="1" type="ORF">MTR67_026403</name>
</gene>
<dbReference type="PANTHER" id="PTHR46890:SF50">
    <property type="entry name" value="RNA-DIRECTED DNA POLYMERASE, EUKARYOTA, REVERSE TRANSCRIPTASE ZINC-BINDING DOMAIN PROTEIN-RELATED"/>
    <property type="match status" value="1"/>
</dbReference>
<dbReference type="InterPro" id="IPR052343">
    <property type="entry name" value="Retrotransposon-Effector_Assoc"/>
</dbReference>
<evidence type="ECO:0000313" key="1">
    <source>
        <dbReference type="EMBL" id="WMV33018.1"/>
    </source>
</evidence>
<proteinExistence type="predicted"/>
<sequence>MVYGEATKNPEAIKKEIVDFYQRLYTVTETWRPSDGCRVDHIVAFEDNQMLQNEFEEQEIWECVKLCAGNKAPGPDGYTMASYVHCWEVIRGEVISTIRNSHERCVFEKSFNSTYVALIPKEMGAKELTHFRPINLISSVYTNWWTPNNWLSSKEGK</sequence>
<evidence type="ECO:0000313" key="2">
    <source>
        <dbReference type="Proteomes" id="UP001234989"/>
    </source>
</evidence>
<dbReference type="PANTHER" id="PTHR46890">
    <property type="entry name" value="NON-LTR RETROLELEMENT REVERSE TRANSCRIPTASE-LIKE PROTEIN-RELATED"/>
    <property type="match status" value="1"/>
</dbReference>
<organism evidence="1 2">
    <name type="scientific">Solanum verrucosum</name>
    <dbReference type="NCBI Taxonomy" id="315347"/>
    <lineage>
        <taxon>Eukaryota</taxon>
        <taxon>Viridiplantae</taxon>
        <taxon>Streptophyta</taxon>
        <taxon>Embryophyta</taxon>
        <taxon>Tracheophyta</taxon>
        <taxon>Spermatophyta</taxon>
        <taxon>Magnoliopsida</taxon>
        <taxon>eudicotyledons</taxon>
        <taxon>Gunneridae</taxon>
        <taxon>Pentapetalae</taxon>
        <taxon>asterids</taxon>
        <taxon>lamiids</taxon>
        <taxon>Solanales</taxon>
        <taxon>Solanaceae</taxon>
        <taxon>Solanoideae</taxon>
        <taxon>Solaneae</taxon>
        <taxon>Solanum</taxon>
    </lineage>
</organism>
<dbReference type="EMBL" id="CP133617">
    <property type="protein sequence ID" value="WMV33018.1"/>
    <property type="molecule type" value="Genomic_DNA"/>
</dbReference>
<dbReference type="AlphaFoldDB" id="A0AAF0R2S1"/>